<keyword evidence="2" id="KW-1185">Reference proteome</keyword>
<accession>A0A3Q3SP73</accession>
<dbReference type="PANTHER" id="PTHR44874:SF1">
    <property type="entry name" value="TETRATRICOPEPTIDE REPEAT PROTEIN 34"/>
    <property type="match status" value="1"/>
</dbReference>
<dbReference type="Ensembl" id="ENSMAMT00000028809.2">
    <property type="protein sequence ID" value="ENSMAMP00000028080.2"/>
    <property type="gene ID" value="ENSMAMG00000018877.2"/>
</dbReference>
<dbReference type="InterPro" id="IPR042161">
    <property type="entry name" value="TTC34"/>
</dbReference>
<reference evidence="1" key="2">
    <citation type="submission" date="2025-09" db="UniProtKB">
        <authorList>
            <consortium name="Ensembl"/>
        </authorList>
    </citation>
    <scope>IDENTIFICATION</scope>
</reference>
<dbReference type="Pfam" id="PF13174">
    <property type="entry name" value="TPR_6"/>
    <property type="match status" value="1"/>
</dbReference>
<dbReference type="SMART" id="SM00028">
    <property type="entry name" value="TPR"/>
    <property type="match status" value="7"/>
</dbReference>
<protein>
    <submittedName>
        <fullName evidence="1">Tetratricopeptide repeat domain 34</fullName>
    </submittedName>
</protein>
<dbReference type="InterPro" id="IPR011990">
    <property type="entry name" value="TPR-like_helical_dom_sf"/>
</dbReference>
<dbReference type="Gene3D" id="1.25.40.10">
    <property type="entry name" value="Tetratricopeptide repeat domain"/>
    <property type="match status" value="3"/>
</dbReference>
<reference evidence="1" key="1">
    <citation type="submission" date="2025-08" db="UniProtKB">
        <authorList>
            <consortium name="Ensembl"/>
        </authorList>
    </citation>
    <scope>IDENTIFICATION</scope>
</reference>
<dbReference type="Proteomes" id="UP000261640">
    <property type="component" value="Unplaced"/>
</dbReference>
<dbReference type="GeneTree" id="ENSGT00390000003047"/>
<name>A0A3Q3SP73_9TELE</name>
<sequence>MTAQVQPVADVSGLCEDGDQLLETGDLERATSFYMSAFRTHAASTVSHMRKLEQSSLGGVICTLEGWLDSHGENQPVEGHNKGLAAVFLSTLCPNNLSATVFKMESLLQTGGHGCDEIFARCTALLEGKRPPHPEGSTRVVLEITRALACLFSEPHGVEGLKLYLNAYERNKSETVTLVKRRQTQHLPRVMKAFVDQLLQIHPSLVADKVYSDILHHRHCQKTSESSTDQSVQDGPGRTARLLTGRAAAYFSAGGRTAEACEDLGEAFEIHPATARSYFQKLFTDHGTGVAAQNHLRQQAERGLSGYKDRVLNRPDLRSTEGLELLDPVIAKLRALCHLEPDGGGRELRVRLADCLLLRGEHKEALSICSQLAAAQGQQSYQNTVQVLRGYARLLSDDHKGALEDFQAVIEHSAPHPSSCVRALCGRGLLRMMGGFNYLTALDYVTASRLQPQETALTVRCLVPWNCRGLLFTVLLEQGRVMLEGAGEHDSRISGRLHPKETTTDQGMMAPVGVQSLALLLMELQPGADTPQILAADALYQLGRVEEAYRLLLSIGPTSPRAPILARLALLQLHRGFLYDTNQLLKKLIQCSNTSCLRSLLAVAQHKDRALLQGHCHCAAKRILETTREESAVREAVAYLSMAIMASGGEAADSLLERARCYALLGQRKTAIFDFSTILKEHPKHVQALCGRGFTYLMLNQQKECTDDILAALQLNTDVVTKDILSLKDKARKLVCDWLHCFCRTSLSDILVSSAVPCHEDLLREAFVVSAALMRTDCRDPRWHLLYVDTLLAKGEVKAAGAHLCQVFGLEPRDAVAQARLGVVEAWQQNCRSAARRLSKLTGKDPSSLDFLLAMIPFNQRKCVAQAAAQEASSVSSGGQWDQALNLLTVAVQAAGNHKLQHLRQRAACLAQLGLHERAIADLNQVIQKHNGSDSSCSDDPQVCAEDLCRRGRSLVLCAREGAALEDFARALELHRDQTIRCVEAGLGRLRLAECFLREALQRYGEQQLSKAWTLIECGLVVDRDNAELRRLRVKVKREVAGPCNVN</sequence>
<dbReference type="STRING" id="205130.ENSMAMP00000028080"/>
<dbReference type="AlphaFoldDB" id="A0A3Q3SP73"/>
<organism evidence="1 2">
    <name type="scientific">Mastacembelus armatus</name>
    <name type="common">zig-zag eel</name>
    <dbReference type="NCBI Taxonomy" id="205130"/>
    <lineage>
        <taxon>Eukaryota</taxon>
        <taxon>Metazoa</taxon>
        <taxon>Chordata</taxon>
        <taxon>Craniata</taxon>
        <taxon>Vertebrata</taxon>
        <taxon>Euteleostomi</taxon>
        <taxon>Actinopterygii</taxon>
        <taxon>Neopterygii</taxon>
        <taxon>Teleostei</taxon>
        <taxon>Neoteleostei</taxon>
        <taxon>Acanthomorphata</taxon>
        <taxon>Anabantaria</taxon>
        <taxon>Synbranchiformes</taxon>
        <taxon>Mastacembelidae</taxon>
        <taxon>Mastacembelus</taxon>
    </lineage>
</organism>
<evidence type="ECO:0000313" key="1">
    <source>
        <dbReference type="Ensembl" id="ENSMAMP00000028080.2"/>
    </source>
</evidence>
<dbReference type="InterPro" id="IPR019734">
    <property type="entry name" value="TPR_rpt"/>
</dbReference>
<dbReference type="InParanoid" id="A0A3Q3SP73"/>
<evidence type="ECO:0000313" key="2">
    <source>
        <dbReference type="Proteomes" id="UP000261640"/>
    </source>
</evidence>
<dbReference type="SUPFAM" id="SSF48452">
    <property type="entry name" value="TPR-like"/>
    <property type="match status" value="3"/>
</dbReference>
<dbReference type="PANTHER" id="PTHR44874">
    <property type="entry name" value="TETRATRICOPEPTIDE REPEAT PROTEIN 34"/>
    <property type="match status" value="1"/>
</dbReference>
<proteinExistence type="predicted"/>